<gene>
    <name evidence="2" type="ORF">SS1G_05618</name>
</gene>
<feature type="domain" description="NADAR" evidence="1">
    <location>
        <begin position="67"/>
        <end position="191"/>
    </location>
</feature>
<proteinExistence type="predicted"/>
<reference evidence="3" key="1">
    <citation type="journal article" date="2011" name="PLoS Genet.">
        <title>Genomic analysis of the necrotrophic fungal pathogens Sclerotinia sclerotiorum and Botrytis cinerea.</title>
        <authorList>
            <person name="Amselem J."/>
            <person name="Cuomo C.A."/>
            <person name="van Kan J.A."/>
            <person name="Viaud M."/>
            <person name="Benito E.P."/>
            <person name="Couloux A."/>
            <person name="Coutinho P.M."/>
            <person name="de Vries R.P."/>
            <person name="Dyer P.S."/>
            <person name="Fillinger S."/>
            <person name="Fournier E."/>
            <person name="Gout L."/>
            <person name="Hahn M."/>
            <person name="Kohn L."/>
            <person name="Lapalu N."/>
            <person name="Plummer K.M."/>
            <person name="Pradier J.M."/>
            <person name="Quevillon E."/>
            <person name="Sharon A."/>
            <person name="Simon A."/>
            <person name="ten Have A."/>
            <person name="Tudzynski B."/>
            <person name="Tudzynski P."/>
            <person name="Wincker P."/>
            <person name="Andrew M."/>
            <person name="Anthouard V."/>
            <person name="Beever R.E."/>
            <person name="Beffa R."/>
            <person name="Benoit I."/>
            <person name="Bouzid O."/>
            <person name="Brault B."/>
            <person name="Chen Z."/>
            <person name="Choquer M."/>
            <person name="Collemare J."/>
            <person name="Cotton P."/>
            <person name="Danchin E.G."/>
            <person name="Da Silva C."/>
            <person name="Gautier A."/>
            <person name="Giraud C."/>
            <person name="Giraud T."/>
            <person name="Gonzalez C."/>
            <person name="Grossetete S."/>
            <person name="Guldener U."/>
            <person name="Henrissat B."/>
            <person name="Howlett B.J."/>
            <person name="Kodira C."/>
            <person name="Kretschmer M."/>
            <person name="Lappartient A."/>
            <person name="Leroch M."/>
            <person name="Levis C."/>
            <person name="Mauceli E."/>
            <person name="Neuveglise C."/>
            <person name="Oeser B."/>
            <person name="Pearson M."/>
            <person name="Poulain J."/>
            <person name="Poussereau N."/>
            <person name="Quesneville H."/>
            <person name="Rascle C."/>
            <person name="Schumacher J."/>
            <person name="Segurens B."/>
            <person name="Sexton A."/>
            <person name="Silva E."/>
            <person name="Sirven C."/>
            <person name="Soanes D.M."/>
            <person name="Talbot N.J."/>
            <person name="Templeton M."/>
            <person name="Yandava C."/>
            <person name="Yarden O."/>
            <person name="Zeng Q."/>
            <person name="Rollins J.A."/>
            <person name="Lebrun M.H."/>
            <person name="Dickman M."/>
        </authorList>
    </citation>
    <scope>NUCLEOTIDE SEQUENCE [LARGE SCALE GENOMIC DNA]</scope>
    <source>
        <strain evidence="3">ATCC 18683 / 1980 / Ss-1</strain>
    </source>
</reference>
<dbReference type="HOGENOM" id="CLU_1289625_0_0_1"/>
<dbReference type="STRING" id="665079.A7EJX3"/>
<dbReference type="EMBL" id="CH476627">
    <property type="protein sequence ID" value="EDO03139.1"/>
    <property type="molecule type" value="Genomic_DNA"/>
</dbReference>
<dbReference type="InterPro" id="IPR012816">
    <property type="entry name" value="NADAR"/>
</dbReference>
<evidence type="ECO:0000259" key="1">
    <source>
        <dbReference type="Pfam" id="PF08719"/>
    </source>
</evidence>
<dbReference type="InParanoid" id="A7EJX3"/>
<dbReference type="CDD" id="cd15457">
    <property type="entry name" value="NADAR"/>
    <property type="match status" value="1"/>
</dbReference>
<evidence type="ECO:0000313" key="2">
    <source>
        <dbReference type="EMBL" id="EDO03139.1"/>
    </source>
</evidence>
<protein>
    <recommendedName>
        <fullName evidence="1">NADAR domain-containing protein</fullName>
    </recommendedName>
</protein>
<organism evidence="2 3">
    <name type="scientific">Sclerotinia sclerotiorum (strain ATCC 18683 / 1980 / Ss-1)</name>
    <name type="common">White mold</name>
    <name type="synonym">Whetzelinia sclerotiorum</name>
    <dbReference type="NCBI Taxonomy" id="665079"/>
    <lineage>
        <taxon>Eukaryota</taxon>
        <taxon>Fungi</taxon>
        <taxon>Dikarya</taxon>
        <taxon>Ascomycota</taxon>
        <taxon>Pezizomycotina</taxon>
        <taxon>Leotiomycetes</taxon>
        <taxon>Helotiales</taxon>
        <taxon>Sclerotiniaceae</taxon>
        <taxon>Sclerotinia</taxon>
    </lineage>
</organism>
<dbReference type="KEGG" id="ssl:SS1G_05618"/>
<keyword evidence="3" id="KW-1185">Reference proteome</keyword>
<dbReference type="eggNOG" id="ENOG502T03V">
    <property type="taxonomic scope" value="Eukaryota"/>
</dbReference>
<dbReference type="Gene3D" id="1.10.357.40">
    <property type="entry name" value="YbiA-like"/>
    <property type="match status" value="1"/>
</dbReference>
<dbReference type="Proteomes" id="UP000001312">
    <property type="component" value="Unassembled WGS sequence"/>
</dbReference>
<accession>A7EJX3</accession>
<dbReference type="NCBIfam" id="TIGR02464">
    <property type="entry name" value="ribofla_fusion"/>
    <property type="match status" value="1"/>
</dbReference>
<dbReference type="RefSeq" id="XP_001592698.1">
    <property type="nucleotide sequence ID" value="XM_001592648.1"/>
</dbReference>
<sequence length="214" mass="24373">MFALYQKGKNKLKVEFCLLLICICTIYAYAAKIPGGQHPIPRPLPLFELGFSRHTPFTSNPLCKRTSTIFTYFQAVKAWVVKDRSKFMQIAHTRSGLEAKKLGNAIKDLPVARWDQISRHVMADALYFKFNHNADIRNELISTGSKVLIEARDDRVWASGIKTVKATAKTPISEWQGQNKLGEELMRLRHFFRGLDQAKAGGNCKTFLYFNNGF</sequence>
<dbReference type="Pfam" id="PF08719">
    <property type="entry name" value="NADAR"/>
    <property type="match status" value="1"/>
</dbReference>
<dbReference type="AlphaFoldDB" id="A7EJX3"/>
<evidence type="ECO:0000313" key="3">
    <source>
        <dbReference type="Proteomes" id="UP000001312"/>
    </source>
</evidence>
<dbReference type="SUPFAM" id="SSF143990">
    <property type="entry name" value="YbiA-like"/>
    <property type="match status" value="1"/>
</dbReference>
<dbReference type="GeneID" id="5489115"/>
<name>A7EJX3_SCLS1</name>
<dbReference type="InterPro" id="IPR037238">
    <property type="entry name" value="YbiA-like_sf"/>
</dbReference>